<name>A0ABX1BJL2_9ACTN</name>
<dbReference type="Proteomes" id="UP000696294">
    <property type="component" value="Unassembled WGS sequence"/>
</dbReference>
<accession>A0ABX1BJL2</accession>
<protein>
    <submittedName>
        <fullName evidence="1">Uncharacterized protein</fullName>
    </submittedName>
</protein>
<dbReference type="RefSeq" id="WP_168018251.1">
    <property type="nucleotide sequence ID" value="NZ_JAATEP010000053.1"/>
</dbReference>
<reference evidence="1 2" key="1">
    <citation type="submission" date="2020-03" db="EMBL/GenBank/DDBJ databases">
        <title>WGS of actinomycetes isolated from Thailand.</title>
        <authorList>
            <person name="Thawai C."/>
        </authorList>
    </citation>
    <scope>NUCLEOTIDE SEQUENCE [LARGE SCALE GENOMIC DNA]</scope>
    <source>
        <strain evidence="1 2">FMUSA5-5</strain>
    </source>
</reference>
<organism evidence="1 2">
    <name type="scientific">Nonomuraea composti</name>
    <dbReference type="NCBI Taxonomy" id="2720023"/>
    <lineage>
        <taxon>Bacteria</taxon>
        <taxon>Bacillati</taxon>
        <taxon>Actinomycetota</taxon>
        <taxon>Actinomycetes</taxon>
        <taxon>Streptosporangiales</taxon>
        <taxon>Streptosporangiaceae</taxon>
        <taxon>Nonomuraea</taxon>
    </lineage>
</organism>
<sequence length="61" mass="6643">MRATKRKFNVPNVAGLIVAGAGILAVLVANAGTIVEFIWRLYDVYECSSYGWQGPDLAPCR</sequence>
<keyword evidence="2" id="KW-1185">Reference proteome</keyword>
<evidence type="ECO:0000313" key="2">
    <source>
        <dbReference type="Proteomes" id="UP000696294"/>
    </source>
</evidence>
<gene>
    <name evidence="1" type="ORF">HCN51_46075</name>
</gene>
<dbReference type="EMBL" id="JAATEP010000053">
    <property type="protein sequence ID" value="NJP96719.1"/>
    <property type="molecule type" value="Genomic_DNA"/>
</dbReference>
<proteinExistence type="predicted"/>
<evidence type="ECO:0000313" key="1">
    <source>
        <dbReference type="EMBL" id="NJP96719.1"/>
    </source>
</evidence>
<comment type="caution">
    <text evidence="1">The sequence shown here is derived from an EMBL/GenBank/DDBJ whole genome shotgun (WGS) entry which is preliminary data.</text>
</comment>